<keyword evidence="12 18" id="KW-0411">Iron-sulfur</keyword>
<dbReference type="HAMAP" id="MF_00463">
    <property type="entry name" value="RsxB_RnfB"/>
    <property type="match status" value="1"/>
</dbReference>
<keyword evidence="2 18" id="KW-0813">Transport</keyword>
<dbReference type="GO" id="GO:0005886">
    <property type="term" value="C:plasma membrane"/>
    <property type="evidence" value="ECO:0007669"/>
    <property type="project" value="UniProtKB-SubCell"/>
</dbReference>
<comment type="cofactor">
    <cofactor evidence="1">
        <name>FMN</name>
        <dbReference type="ChEBI" id="CHEBI:58210"/>
    </cofactor>
</comment>
<dbReference type="InterPro" id="IPR023753">
    <property type="entry name" value="FAD/NAD-binding_dom"/>
</dbReference>
<dbReference type="PANTHER" id="PTHR43073">
    <property type="entry name" value="DIHYDROPYRIMIDINE DEHYDROGENASE [NADP(+)]"/>
    <property type="match status" value="1"/>
</dbReference>
<accession>A0A7W0C8N0</accession>
<comment type="subcellular location">
    <subcellularLocation>
        <location evidence="18">Cell membrane</location>
    </subcellularLocation>
</comment>
<evidence type="ECO:0000259" key="20">
    <source>
        <dbReference type="PROSITE" id="PS51379"/>
    </source>
</evidence>
<evidence type="ECO:0000256" key="18">
    <source>
        <dbReference type="HAMAP-Rule" id="MF_00463"/>
    </source>
</evidence>
<dbReference type="SUPFAM" id="SSF54862">
    <property type="entry name" value="4Fe-4S ferredoxins"/>
    <property type="match status" value="1"/>
</dbReference>
<feature type="binding site" evidence="18">
    <location>
        <position position="178"/>
    </location>
    <ligand>
        <name>[4Fe-4S] cluster</name>
        <dbReference type="ChEBI" id="CHEBI:49883"/>
        <label>2</label>
    </ligand>
</feature>
<evidence type="ECO:0000256" key="7">
    <source>
        <dbReference type="ARBA" id="ARBA00022737"/>
    </source>
</evidence>
<keyword evidence="9 18" id="KW-0249">Electron transport</keyword>
<dbReference type="InterPro" id="IPR017900">
    <property type="entry name" value="4Fe4S_Fe_S_CS"/>
</dbReference>
<feature type="region of interest" description="Disordered" evidence="19">
    <location>
        <begin position="538"/>
        <end position="557"/>
    </location>
</feature>
<dbReference type="PRINTS" id="PR00419">
    <property type="entry name" value="ADXRDTASE"/>
</dbReference>
<evidence type="ECO:0000256" key="6">
    <source>
        <dbReference type="ARBA" id="ARBA00022723"/>
    </source>
</evidence>
<evidence type="ECO:0000256" key="9">
    <source>
        <dbReference type="ARBA" id="ARBA00022982"/>
    </source>
</evidence>
<feature type="binding site" evidence="18">
    <location>
        <position position="49"/>
    </location>
    <ligand>
        <name>[4Fe-4S] cluster</name>
        <dbReference type="ChEBI" id="CHEBI:49883"/>
        <label>1</label>
    </ligand>
</feature>
<keyword evidence="13 18" id="KW-0472">Membrane</keyword>
<dbReference type="InterPro" id="IPR028261">
    <property type="entry name" value="DPD_II"/>
</dbReference>
<dbReference type="GO" id="GO:0004159">
    <property type="term" value="F:dihydropyrimidine dehydrogenase (NAD+) activity"/>
    <property type="evidence" value="ECO:0007669"/>
    <property type="project" value="UniProtKB-EC"/>
</dbReference>
<evidence type="ECO:0000256" key="13">
    <source>
        <dbReference type="ARBA" id="ARBA00023136"/>
    </source>
</evidence>
<evidence type="ECO:0000259" key="21">
    <source>
        <dbReference type="PROSITE" id="PS51656"/>
    </source>
</evidence>
<evidence type="ECO:0000256" key="4">
    <source>
        <dbReference type="ARBA" id="ARBA00022630"/>
    </source>
</evidence>
<feature type="binding site" evidence="18">
    <location>
        <position position="171"/>
    </location>
    <ligand>
        <name>[4Fe-4S] cluster</name>
        <dbReference type="ChEBI" id="CHEBI:49883"/>
        <label>3</label>
    </ligand>
</feature>
<dbReference type="Pfam" id="PF14691">
    <property type="entry name" value="Fer4_20"/>
    <property type="match status" value="1"/>
</dbReference>
<dbReference type="Pfam" id="PF07992">
    <property type="entry name" value="Pyr_redox_2"/>
    <property type="match status" value="1"/>
</dbReference>
<dbReference type="Pfam" id="PF13187">
    <property type="entry name" value="Fer4_9"/>
    <property type="match status" value="1"/>
</dbReference>
<evidence type="ECO:0000256" key="10">
    <source>
        <dbReference type="ARBA" id="ARBA00023002"/>
    </source>
</evidence>
<dbReference type="PROSITE" id="PS51656">
    <property type="entry name" value="4FE4S"/>
    <property type="match status" value="1"/>
</dbReference>
<comment type="cofactor">
    <cofactor evidence="18">
        <name>[4Fe-4S] cluster</name>
        <dbReference type="ChEBI" id="CHEBI:49883"/>
    </cofactor>
    <text evidence="18">Binds 3 [4Fe-4S] clusters.</text>
</comment>
<comment type="caution">
    <text evidence="22">The sequence shown here is derived from an EMBL/GenBank/DDBJ whole genome shotgun (WGS) entry which is preliminary data.</text>
</comment>
<feature type="binding site" evidence="18">
    <location>
        <position position="144"/>
    </location>
    <ligand>
        <name>[4Fe-4S] cluster</name>
        <dbReference type="ChEBI" id="CHEBI:49883"/>
        <label>2</label>
    </ligand>
</feature>
<evidence type="ECO:0000256" key="2">
    <source>
        <dbReference type="ARBA" id="ARBA00022448"/>
    </source>
</evidence>
<dbReference type="Pfam" id="PF04060">
    <property type="entry name" value="FeS"/>
    <property type="match status" value="1"/>
</dbReference>
<dbReference type="GO" id="GO:0009055">
    <property type="term" value="F:electron transfer activity"/>
    <property type="evidence" value="ECO:0007669"/>
    <property type="project" value="InterPro"/>
</dbReference>
<dbReference type="Proteomes" id="UP000525298">
    <property type="component" value="Unassembled WGS sequence"/>
</dbReference>
<feature type="binding site" evidence="18">
    <location>
        <position position="138"/>
    </location>
    <ligand>
        <name>[4Fe-4S] cluster</name>
        <dbReference type="ChEBI" id="CHEBI:49883"/>
        <label>2</label>
    </ligand>
</feature>
<evidence type="ECO:0000256" key="11">
    <source>
        <dbReference type="ARBA" id="ARBA00023004"/>
    </source>
</evidence>
<keyword evidence="4" id="KW-0285">Flavoprotein</keyword>
<comment type="catalytic activity">
    <reaction evidence="14">
        <text>5,6-dihydrothymine + NAD(+) = thymine + NADH + H(+)</text>
        <dbReference type="Rhea" id="RHEA:28791"/>
        <dbReference type="ChEBI" id="CHEBI:15378"/>
        <dbReference type="ChEBI" id="CHEBI:17821"/>
        <dbReference type="ChEBI" id="CHEBI:27468"/>
        <dbReference type="ChEBI" id="CHEBI:57540"/>
        <dbReference type="ChEBI" id="CHEBI:57945"/>
        <dbReference type="EC" id="1.3.1.1"/>
    </reaction>
</comment>
<evidence type="ECO:0000256" key="16">
    <source>
        <dbReference type="ARBA" id="ARBA00049578"/>
    </source>
</evidence>
<dbReference type="InterPro" id="IPR036188">
    <property type="entry name" value="FAD/NAD-bd_sf"/>
</dbReference>
<dbReference type="AlphaFoldDB" id="A0A7W0C8N0"/>
<dbReference type="SUPFAM" id="SSF46548">
    <property type="entry name" value="alpha-helical ferredoxin"/>
    <property type="match status" value="2"/>
</dbReference>
<dbReference type="Gene3D" id="3.50.50.60">
    <property type="entry name" value="FAD/NAD(P)-binding domain"/>
    <property type="match status" value="2"/>
</dbReference>
<dbReference type="InterPro" id="IPR007202">
    <property type="entry name" value="4Fe-4S_dom"/>
</dbReference>
<dbReference type="Gene3D" id="1.10.15.40">
    <property type="entry name" value="Electron transport complex subunit B, putative Fe-S cluster"/>
    <property type="match status" value="1"/>
</dbReference>
<dbReference type="GO" id="GO:0022900">
    <property type="term" value="P:electron transport chain"/>
    <property type="evidence" value="ECO:0007669"/>
    <property type="project" value="UniProtKB-UniRule"/>
</dbReference>
<keyword evidence="18" id="KW-1003">Cell membrane</keyword>
<feature type="binding site" evidence="18">
    <location>
        <position position="134"/>
    </location>
    <ligand>
        <name>[4Fe-4S] cluster</name>
        <dbReference type="ChEBI" id="CHEBI:49883"/>
        <label>2</label>
    </ligand>
</feature>
<comment type="function">
    <text evidence="18">Part of a membrane-bound complex that couples electron transfer with translocation of ions across the membrane.</text>
</comment>
<sequence length="681" mass="72937">MFDAILMMGGLGLVTGVSLALASKIFYVYVDPLVLKVDDLLPGANCGGCGYPGCGPNAEAIVAGQSPPDSCVAGGADLAEAIAAVLGMTIEAKEPDIALPGCTYGPSEAAIKYDYQGLSNCQAAALLYGGMKVCHIGCLGLGSCMHACPFDAITMSDRGLPVVDEEKCTGCGTCERVCPKHIIKLSSVTRRILREYTTDDCTTPCQRMCPAGINISGYIERVSGGDYSGAVQIIKERNPFPTVIGRICPRPCEDACRRNLIDEPVAINYLKRYAADVEMEQQKHSQPYCAPGTGRQIAVIGGGVEGLSAAFFTARLGHSPTVFEASDNLGGLLRTAIAGYRLPRTVLDWDIQGVAELGVSFKTGMTMGRDFTLASLLKQDYEAVLLASGGWDSRLERGTSTRAEEPIPGVFLLIELLRSGLDNKYQIPVTADVVIAGGAPLAEKAVHTCKHLGAENITLVFNESRGKTDLSDEQIQNLEKAGAEIVFNAAITRLTGLENRLESIEYTDTRSGQSSVTSAQTLVIDAGRLPEMIFRKAPQPEQDESVPEPDPKAPVQWEGIQPYKNPIYSEEKGLLAKNDPITDYSAAIRAIAGGRRAAASVHKIMYNMDLGVAEKVISANSILQSVTHIENVEKSARHIMPACDPPEVPGKYPEVELGYSETDARAEADRCLRCGIICYKD</sequence>
<evidence type="ECO:0000256" key="3">
    <source>
        <dbReference type="ARBA" id="ARBA00022485"/>
    </source>
</evidence>
<feature type="domain" description="4Fe-4S ferredoxin-type" evidence="20">
    <location>
        <begin position="159"/>
        <end position="188"/>
    </location>
</feature>
<keyword evidence="6 18" id="KW-0479">Metal-binding</keyword>
<keyword evidence="5" id="KW-0288">FMN</keyword>
<name>A0A7W0C8N0_9BACT</name>
<evidence type="ECO:0000256" key="19">
    <source>
        <dbReference type="SAM" id="MobiDB-lite"/>
    </source>
</evidence>
<evidence type="ECO:0000256" key="1">
    <source>
        <dbReference type="ARBA" id="ARBA00001917"/>
    </source>
</evidence>
<dbReference type="RefSeq" id="WP_181550835.1">
    <property type="nucleotide sequence ID" value="NZ_JACDUS010000003.1"/>
</dbReference>
<organism evidence="22 23">
    <name type="scientific">Desulfosalsimonas propionicica</name>
    <dbReference type="NCBI Taxonomy" id="332175"/>
    <lineage>
        <taxon>Bacteria</taxon>
        <taxon>Pseudomonadati</taxon>
        <taxon>Thermodesulfobacteriota</taxon>
        <taxon>Desulfobacteria</taxon>
        <taxon>Desulfobacterales</taxon>
        <taxon>Desulfosalsimonadaceae</taxon>
        <taxon>Desulfosalsimonas</taxon>
    </lineage>
</organism>
<keyword evidence="7 18" id="KW-0677">Repeat</keyword>
<dbReference type="SUPFAM" id="SSF51971">
    <property type="entry name" value="Nucleotide-binding domain"/>
    <property type="match status" value="1"/>
</dbReference>
<gene>
    <name evidence="18" type="primary">rnfB</name>
    <name evidence="22" type="ORF">HNR65_001508</name>
</gene>
<feature type="domain" description="4Fe-4S ferredoxin-type" evidence="20">
    <location>
        <begin position="129"/>
        <end position="158"/>
    </location>
</feature>
<evidence type="ECO:0000256" key="14">
    <source>
        <dbReference type="ARBA" id="ARBA00047685"/>
    </source>
</evidence>
<dbReference type="NCBIfam" id="TIGR01944">
    <property type="entry name" value="rnfB"/>
    <property type="match status" value="1"/>
</dbReference>
<keyword evidence="3 18" id="KW-0004">4Fe-4S</keyword>
<dbReference type="PROSITE" id="PS51379">
    <property type="entry name" value="4FE4S_FER_2"/>
    <property type="match status" value="2"/>
</dbReference>
<dbReference type="InterPro" id="IPR017896">
    <property type="entry name" value="4Fe4S_Fe-S-bd"/>
</dbReference>
<dbReference type="InterPro" id="IPR009051">
    <property type="entry name" value="Helical_ferredxn"/>
</dbReference>
<feature type="binding site" evidence="18">
    <location>
        <position position="46"/>
    </location>
    <ligand>
        <name>[4Fe-4S] cluster</name>
        <dbReference type="ChEBI" id="CHEBI:49883"/>
        <label>1</label>
    </ligand>
</feature>
<keyword evidence="8 18" id="KW-1278">Translocase</keyword>
<comment type="subunit">
    <text evidence="18">The complex is composed of six subunits: RnfA, RnfB, RnfC, RnfD, RnfE and RnfG.</text>
</comment>
<dbReference type="EMBL" id="JACDUS010000003">
    <property type="protein sequence ID" value="MBA2881182.1"/>
    <property type="molecule type" value="Genomic_DNA"/>
</dbReference>
<proteinExistence type="inferred from homology"/>
<feature type="binding site" evidence="18">
    <location>
        <position position="168"/>
    </location>
    <ligand>
        <name>[4Fe-4S] cluster</name>
        <dbReference type="ChEBI" id="CHEBI:49883"/>
        <label>3</label>
    </ligand>
</feature>
<evidence type="ECO:0000313" key="23">
    <source>
        <dbReference type="Proteomes" id="UP000525298"/>
    </source>
</evidence>
<evidence type="ECO:0000256" key="15">
    <source>
        <dbReference type="ARBA" id="ARBA00048792"/>
    </source>
</evidence>
<evidence type="ECO:0000256" key="17">
    <source>
        <dbReference type="ARBA" id="ARBA00049714"/>
    </source>
</evidence>
<protein>
    <recommendedName>
        <fullName evidence="18">Ion-translocating oxidoreductase complex subunit B</fullName>
        <ecNumber evidence="18">7.-.-.-</ecNumber>
    </recommendedName>
    <alternativeName>
        <fullName evidence="18">Rnf electron transport complex subunit B</fullName>
    </alternativeName>
</protein>
<evidence type="ECO:0000256" key="8">
    <source>
        <dbReference type="ARBA" id="ARBA00022967"/>
    </source>
</evidence>
<feature type="domain" description="4Fe-4S" evidence="21">
    <location>
        <begin position="29"/>
        <end position="88"/>
    </location>
</feature>
<dbReference type="GO" id="GO:0051539">
    <property type="term" value="F:4 iron, 4 sulfur cluster binding"/>
    <property type="evidence" value="ECO:0007669"/>
    <property type="project" value="UniProtKB-UniRule"/>
</dbReference>
<dbReference type="Gene3D" id="1.10.1060.10">
    <property type="entry name" value="Alpha-helical ferredoxin"/>
    <property type="match status" value="1"/>
</dbReference>
<keyword evidence="10" id="KW-0560">Oxidoreductase</keyword>
<comment type="caution">
    <text evidence="18">Lacks conserved residue(s) required for the propagation of feature annotation.</text>
</comment>
<dbReference type="PROSITE" id="PS00198">
    <property type="entry name" value="4FE4S_FER_1"/>
    <property type="match status" value="1"/>
</dbReference>
<keyword evidence="11 18" id="KW-0408">Iron</keyword>
<comment type="function">
    <text evidence="16">Involved in pyrimidine base degradation. Catalyzes physiologically the reduction of uracil to 5,6-dihydrouracil (DHU) by using NADH as a specific cosubstrate. It also catalyzes the reverse reaction and the reduction of thymine to 5,6-dihydrothymine (DHT).</text>
</comment>
<evidence type="ECO:0000256" key="5">
    <source>
        <dbReference type="ARBA" id="ARBA00022643"/>
    </source>
</evidence>
<evidence type="ECO:0000313" key="22">
    <source>
        <dbReference type="EMBL" id="MBA2881182.1"/>
    </source>
</evidence>
<comment type="catalytic activity">
    <reaction evidence="15">
        <text>5,6-dihydrouracil + NAD(+) = uracil + NADH + H(+)</text>
        <dbReference type="Rhea" id="RHEA:20189"/>
        <dbReference type="ChEBI" id="CHEBI:15378"/>
        <dbReference type="ChEBI" id="CHEBI:15901"/>
        <dbReference type="ChEBI" id="CHEBI:17568"/>
        <dbReference type="ChEBI" id="CHEBI:57540"/>
        <dbReference type="ChEBI" id="CHEBI:57945"/>
        <dbReference type="EC" id="1.3.1.1"/>
    </reaction>
</comment>
<reference evidence="22 23" key="1">
    <citation type="submission" date="2020-07" db="EMBL/GenBank/DDBJ databases">
        <title>Genomic Encyclopedia of Type Strains, Phase IV (KMG-IV): sequencing the most valuable type-strain genomes for metagenomic binning, comparative biology and taxonomic classification.</title>
        <authorList>
            <person name="Goeker M."/>
        </authorList>
    </citation>
    <scope>NUCLEOTIDE SEQUENCE [LARGE SCALE GENOMIC DNA]</scope>
    <source>
        <strain evidence="22 23">DSM 17721</strain>
    </source>
</reference>
<dbReference type="InterPro" id="IPR010207">
    <property type="entry name" value="Elect_transpt_cplx_RnfB/RsxB"/>
</dbReference>
<comment type="subunit">
    <text evidence="17">Heterotetramer of 2 PreA and 2 PreT subunits.</text>
</comment>
<evidence type="ECO:0000256" key="12">
    <source>
        <dbReference type="ARBA" id="ARBA00023014"/>
    </source>
</evidence>
<dbReference type="PANTHER" id="PTHR43073:SF2">
    <property type="entry name" value="DIHYDROPYRIMIDINE DEHYDROGENASE [NADP(+)]"/>
    <property type="match status" value="1"/>
</dbReference>
<keyword evidence="23" id="KW-1185">Reference proteome</keyword>
<feature type="binding site" evidence="18">
    <location>
        <position position="148"/>
    </location>
    <ligand>
        <name>[4Fe-4S] cluster</name>
        <dbReference type="ChEBI" id="CHEBI:49883"/>
        <label>3</label>
    </ligand>
</feature>
<feature type="binding site" evidence="18">
    <location>
        <position position="54"/>
    </location>
    <ligand>
        <name>[4Fe-4S] cluster</name>
        <dbReference type="ChEBI" id="CHEBI:49883"/>
        <label>1</label>
    </ligand>
</feature>
<feature type="binding site" evidence="18">
    <location>
        <position position="174"/>
    </location>
    <ligand>
        <name>[4Fe-4S] cluster</name>
        <dbReference type="ChEBI" id="CHEBI:49883"/>
        <label>3</label>
    </ligand>
</feature>
<feature type="binding site" evidence="18">
    <location>
        <position position="71"/>
    </location>
    <ligand>
        <name>[4Fe-4S] cluster</name>
        <dbReference type="ChEBI" id="CHEBI:49883"/>
        <label>1</label>
    </ligand>
</feature>
<dbReference type="GO" id="GO:0046872">
    <property type="term" value="F:metal ion binding"/>
    <property type="evidence" value="ECO:0007669"/>
    <property type="project" value="UniProtKB-KW"/>
</dbReference>
<comment type="similarity">
    <text evidence="18">Belongs to the 4Fe4S bacterial-type ferredoxin family. RnfB subfamily.</text>
</comment>
<feature type="region of interest" description="Hydrophobic" evidence="18">
    <location>
        <begin position="1"/>
        <end position="23"/>
    </location>
</feature>
<dbReference type="EC" id="7.-.-.-" evidence="18"/>